<dbReference type="SUPFAM" id="SSF89562">
    <property type="entry name" value="RraA-like"/>
    <property type="match status" value="1"/>
</dbReference>
<dbReference type="Pfam" id="PF03737">
    <property type="entry name" value="RraA-like"/>
    <property type="match status" value="1"/>
</dbReference>
<feature type="region of interest" description="Disordered" evidence="5">
    <location>
        <begin position="174"/>
        <end position="193"/>
    </location>
</feature>
<dbReference type="PANTHER" id="PTHR33254">
    <property type="entry name" value="4-HYDROXY-4-METHYL-2-OXOGLUTARATE ALDOLASE 3-RELATED"/>
    <property type="match status" value="1"/>
</dbReference>
<dbReference type="RefSeq" id="WP_246225341.1">
    <property type="nucleotide sequence ID" value="NZ_JAASQI010000006.1"/>
</dbReference>
<dbReference type="Gene3D" id="3.50.30.40">
    <property type="entry name" value="Ribonuclease E inhibitor RraA/RraA-like"/>
    <property type="match status" value="1"/>
</dbReference>
<protein>
    <recommendedName>
        <fullName evidence="2">Putative 4-hydroxy-4-methyl-2-oxoglutarate aldolase</fullName>
    </recommendedName>
    <alternativeName>
        <fullName evidence="3">Regulator of ribonuclease activity homolog</fullName>
    </alternativeName>
    <alternativeName>
        <fullName evidence="4">RraA-like protein</fullName>
    </alternativeName>
</protein>
<evidence type="ECO:0000256" key="1">
    <source>
        <dbReference type="ARBA" id="ARBA00001968"/>
    </source>
</evidence>
<dbReference type="PANTHER" id="PTHR33254:SF4">
    <property type="entry name" value="4-HYDROXY-4-METHYL-2-OXOGLUTARATE ALDOLASE 3-RELATED"/>
    <property type="match status" value="1"/>
</dbReference>
<evidence type="ECO:0000256" key="4">
    <source>
        <dbReference type="ARBA" id="ARBA00030169"/>
    </source>
</evidence>
<evidence type="ECO:0000256" key="2">
    <source>
        <dbReference type="ARBA" id="ARBA00016549"/>
    </source>
</evidence>
<evidence type="ECO:0000256" key="5">
    <source>
        <dbReference type="SAM" id="MobiDB-lite"/>
    </source>
</evidence>
<dbReference type="CDD" id="cd16841">
    <property type="entry name" value="RraA_family"/>
    <property type="match status" value="1"/>
</dbReference>
<comment type="cofactor">
    <cofactor evidence="1">
        <name>a divalent metal cation</name>
        <dbReference type="ChEBI" id="CHEBI:60240"/>
    </cofactor>
</comment>
<gene>
    <name evidence="6" type="ORF">FHS82_002711</name>
</gene>
<proteinExistence type="predicted"/>
<dbReference type="EMBL" id="JAASQI010000006">
    <property type="protein sequence ID" value="NIJ58856.1"/>
    <property type="molecule type" value="Genomic_DNA"/>
</dbReference>
<dbReference type="InterPro" id="IPR036704">
    <property type="entry name" value="RraA/RraA-like_sf"/>
</dbReference>
<dbReference type="Proteomes" id="UP001429580">
    <property type="component" value="Unassembled WGS sequence"/>
</dbReference>
<evidence type="ECO:0000313" key="7">
    <source>
        <dbReference type="Proteomes" id="UP001429580"/>
    </source>
</evidence>
<evidence type="ECO:0000313" key="6">
    <source>
        <dbReference type="EMBL" id="NIJ58856.1"/>
    </source>
</evidence>
<accession>A0ABX0V0Y6</accession>
<evidence type="ECO:0000256" key="3">
    <source>
        <dbReference type="ARBA" id="ARBA00029596"/>
    </source>
</evidence>
<sequence>MAPSIQALFPSRRIFGPALTVRVPGEDDSALIEALSIAAPGEVIVVDRCGDLRHACFGAVMAQAAHERRVAGVVVDGFVTDRAALLALGLPVWCRGRSPITTRNRRLSGEVGGLITCGGVRVGKGDIILADESGVVVLDPAQAGQLADTALQMQRDETDILRRLKAGETLKQITAQAQPPDGPWPQRRRRSFP</sequence>
<name>A0ABX0V0Y6_9HYPH</name>
<keyword evidence="7" id="KW-1185">Reference proteome</keyword>
<dbReference type="InterPro" id="IPR005493">
    <property type="entry name" value="RraA/RraA-like"/>
</dbReference>
<comment type="caution">
    <text evidence="6">The sequence shown here is derived from an EMBL/GenBank/DDBJ whole genome shotgun (WGS) entry which is preliminary data.</text>
</comment>
<organism evidence="6 7">
    <name type="scientific">Pseudochelatococcus lubricantis</name>
    <dbReference type="NCBI Taxonomy" id="1538102"/>
    <lineage>
        <taxon>Bacteria</taxon>
        <taxon>Pseudomonadati</taxon>
        <taxon>Pseudomonadota</taxon>
        <taxon>Alphaproteobacteria</taxon>
        <taxon>Hyphomicrobiales</taxon>
        <taxon>Chelatococcaceae</taxon>
        <taxon>Pseudochelatococcus</taxon>
    </lineage>
</organism>
<reference evidence="6 7" key="1">
    <citation type="submission" date="2020-03" db="EMBL/GenBank/DDBJ databases">
        <title>Genomic Encyclopedia of Type Strains, Phase IV (KMG-IV): sequencing the most valuable type-strain genomes for metagenomic binning, comparative biology and taxonomic classification.</title>
        <authorList>
            <person name="Goeker M."/>
        </authorList>
    </citation>
    <scope>NUCLEOTIDE SEQUENCE [LARGE SCALE GENOMIC DNA]</scope>
    <source>
        <strain evidence="6 7">DSM 103870</strain>
    </source>
</reference>